<reference evidence="1 2" key="1">
    <citation type="submission" date="2022-03" db="EMBL/GenBank/DDBJ databases">
        <title>Pseudonocardia alaer sp. nov., a novel actinomycete isolated from reed forest soil.</title>
        <authorList>
            <person name="Wang L."/>
        </authorList>
    </citation>
    <scope>NUCLEOTIDE SEQUENCE [LARGE SCALE GENOMIC DNA]</scope>
    <source>
        <strain evidence="1 2">Y-16303</strain>
    </source>
</reference>
<gene>
    <name evidence="1" type="ORF">MMF94_31380</name>
</gene>
<dbReference type="EMBL" id="JAKXMK010000031">
    <property type="protein sequence ID" value="MCH6170227.1"/>
    <property type="molecule type" value="Genomic_DNA"/>
</dbReference>
<protein>
    <submittedName>
        <fullName evidence="1">Uncharacterized protein</fullName>
    </submittedName>
</protein>
<dbReference type="SUPFAM" id="SSF51726">
    <property type="entry name" value="UROD/MetE-like"/>
    <property type="match status" value="1"/>
</dbReference>
<dbReference type="RefSeq" id="WP_241041036.1">
    <property type="nucleotide sequence ID" value="NZ_BAAAJF010000063.1"/>
</dbReference>
<dbReference type="InterPro" id="IPR038071">
    <property type="entry name" value="UROD/MetE-like_sf"/>
</dbReference>
<keyword evidence="2" id="KW-1185">Reference proteome</keyword>
<organism evidence="1 2">
    <name type="scientific">Pseudonocardia alaniniphila</name>
    <dbReference type="NCBI Taxonomy" id="75291"/>
    <lineage>
        <taxon>Bacteria</taxon>
        <taxon>Bacillati</taxon>
        <taxon>Actinomycetota</taxon>
        <taxon>Actinomycetes</taxon>
        <taxon>Pseudonocardiales</taxon>
        <taxon>Pseudonocardiaceae</taxon>
        <taxon>Pseudonocardia</taxon>
    </lineage>
</organism>
<dbReference type="Proteomes" id="UP001299970">
    <property type="component" value="Unassembled WGS sequence"/>
</dbReference>
<accession>A0ABS9TNW4</accession>
<proteinExistence type="predicted"/>
<dbReference type="Gene3D" id="3.20.20.210">
    <property type="match status" value="1"/>
</dbReference>
<comment type="caution">
    <text evidence="1">The sequence shown here is derived from an EMBL/GenBank/DDBJ whole genome shotgun (WGS) entry which is preliminary data.</text>
</comment>
<sequence length="347" mass="38100">MGSTAYVPRVHLVGSIPLENSDAALRTAATLGSSLARIPDGETGDRSNWIAWQHSVFTRNAQFSTTRSHRAQYSARNFLTIAPGVAPDDVTIGPLGYAKAAVDSYRVFLRLRSEGVIPDDTRFQVSLPTPVGVVINFFEPAARPLVEGPYQTALGAELDIILAAIPGPDLAIQWDVVWEFAMIEGWSWEAEWWGEDAFTDIVETLADLGNAVPPDVELGFHLCYGDANHKHFVEPTDTRSMRDVANGIRQTLRRRLDWVHMPVPRGRDDIDYFAPLSELDLGDDTELYLGLIHLTDGIPGANRRIASAGSAVTGFGVATECGFGRRPPRSIRQLIGIHRDLLTAAHH</sequence>
<evidence type="ECO:0000313" key="2">
    <source>
        <dbReference type="Proteomes" id="UP001299970"/>
    </source>
</evidence>
<evidence type="ECO:0000313" key="1">
    <source>
        <dbReference type="EMBL" id="MCH6170227.1"/>
    </source>
</evidence>
<name>A0ABS9TNW4_9PSEU</name>